<protein>
    <submittedName>
        <fullName evidence="1">Proteolysis 1</fullName>
    </submittedName>
</protein>
<organism evidence="1 2">
    <name type="scientific">Actinidia rufa</name>
    <dbReference type="NCBI Taxonomy" id="165716"/>
    <lineage>
        <taxon>Eukaryota</taxon>
        <taxon>Viridiplantae</taxon>
        <taxon>Streptophyta</taxon>
        <taxon>Embryophyta</taxon>
        <taxon>Tracheophyta</taxon>
        <taxon>Spermatophyta</taxon>
        <taxon>Magnoliopsida</taxon>
        <taxon>eudicotyledons</taxon>
        <taxon>Gunneridae</taxon>
        <taxon>Pentapetalae</taxon>
        <taxon>asterids</taxon>
        <taxon>Ericales</taxon>
        <taxon>Actinidiaceae</taxon>
        <taxon>Actinidia</taxon>
    </lineage>
</organism>
<accession>A0A7J0E7M8</accession>
<keyword evidence="2" id="KW-1185">Reference proteome</keyword>
<name>A0A7J0E7M8_9ERIC</name>
<dbReference type="AlphaFoldDB" id="A0A7J0E7M8"/>
<evidence type="ECO:0000313" key="1">
    <source>
        <dbReference type="EMBL" id="GFY81667.1"/>
    </source>
</evidence>
<proteinExistence type="predicted"/>
<comment type="caution">
    <text evidence="1">The sequence shown here is derived from an EMBL/GenBank/DDBJ whole genome shotgun (WGS) entry which is preliminary data.</text>
</comment>
<gene>
    <name evidence="1" type="ORF">Acr_01g0014750</name>
</gene>
<evidence type="ECO:0000313" key="2">
    <source>
        <dbReference type="Proteomes" id="UP000585474"/>
    </source>
</evidence>
<dbReference type="EMBL" id="BJWL01000001">
    <property type="protein sequence ID" value="GFY81667.1"/>
    <property type="molecule type" value="Genomic_DNA"/>
</dbReference>
<sequence length="134" mass="15312">MGFELCEGCYNSSSTLPGSFSQLHTPAEPALGIGPGPKLRLGLGPRETQGRHYTPEHKLEIVPLDLEHELEFVHPFNLADIVFRFGLVESEVDGSDAPEDMNVFLHMIPRMVQLPLIRRWYFRRSRRYPLHSTI</sequence>
<reference evidence="1 2" key="1">
    <citation type="submission" date="2019-07" db="EMBL/GenBank/DDBJ databases">
        <title>De Novo Assembly of kiwifruit Actinidia rufa.</title>
        <authorList>
            <person name="Sugita-Konishi S."/>
            <person name="Sato K."/>
            <person name="Mori E."/>
            <person name="Abe Y."/>
            <person name="Kisaki G."/>
            <person name="Hamano K."/>
            <person name="Suezawa K."/>
            <person name="Otani M."/>
            <person name="Fukuda T."/>
            <person name="Manabe T."/>
            <person name="Gomi K."/>
            <person name="Tabuchi M."/>
            <person name="Akimitsu K."/>
            <person name="Kataoka I."/>
        </authorList>
    </citation>
    <scope>NUCLEOTIDE SEQUENCE [LARGE SCALE GENOMIC DNA]</scope>
    <source>
        <strain evidence="2">cv. Fuchu</strain>
    </source>
</reference>
<dbReference type="Proteomes" id="UP000585474">
    <property type="component" value="Unassembled WGS sequence"/>
</dbReference>